<dbReference type="InterPro" id="IPR029068">
    <property type="entry name" value="Glyas_Bleomycin-R_OHBP_Dase"/>
</dbReference>
<dbReference type="Pfam" id="PF18029">
    <property type="entry name" value="Glyoxalase_6"/>
    <property type="match status" value="1"/>
</dbReference>
<organism evidence="2 3">
    <name type="scientific">Luteipulveratus mongoliensis</name>
    <dbReference type="NCBI Taxonomy" id="571913"/>
    <lineage>
        <taxon>Bacteria</taxon>
        <taxon>Bacillati</taxon>
        <taxon>Actinomycetota</taxon>
        <taxon>Actinomycetes</taxon>
        <taxon>Micrococcales</taxon>
        <taxon>Dermacoccaceae</taxon>
        <taxon>Luteipulveratus</taxon>
    </lineage>
</organism>
<dbReference type="AlphaFoldDB" id="A0A0K1JFV9"/>
<dbReference type="PROSITE" id="PS51257">
    <property type="entry name" value="PROKAR_LIPOPROTEIN"/>
    <property type="match status" value="1"/>
</dbReference>
<dbReference type="InterPro" id="IPR052164">
    <property type="entry name" value="Anthracycline_SecMetBiosynth"/>
</dbReference>
<protein>
    <recommendedName>
        <fullName evidence="1">VOC domain-containing protein</fullName>
    </recommendedName>
</protein>
<dbReference type="SUPFAM" id="SSF54593">
    <property type="entry name" value="Glyoxalase/Bleomycin resistance protein/Dihydroxybiphenyl dioxygenase"/>
    <property type="match status" value="1"/>
</dbReference>
<dbReference type="InterPro" id="IPR037523">
    <property type="entry name" value="VOC_core"/>
</dbReference>
<evidence type="ECO:0000313" key="3">
    <source>
        <dbReference type="Proteomes" id="UP000066480"/>
    </source>
</evidence>
<gene>
    <name evidence="2" type="ORF">VV02_06505</name>
</gene>
<keyword evidence="3" id="KW-1185">Reference proteome</keyword>
<feature type="domain" description="VOC" evidence="1">
    <location>
        <begin position="21"/>
        <end position="126"/>
    </location>
</feature>
<dbReference type="Proteomes" id="UP000066480">
    <property type="component" value="Chromosome"/>
</dbReference>
<evidence type="ECO:0000313" key="2">
    <source>
        <dbReference type="EMBL" id="AKU15589.1"/>
    </source>
</evidence>
<dbReference type="STRING" id="571913.VV02_06505"/>
<dbReference type="PROSITE" id="PS51819">
    <property type="entry name" value="VOC"/>
    <property type="match status" value="1"/>
</dbReference>
<proteinExistence type="predicted"/>
<reference evidence="2 3" key="1">
    <citation type="submission" date="2015-03" db="EMBL/GenBank/DDBJ databases">
        <title>Luteipulveratus halotolerans sp. nov., a novel actinobacterium (Dermacoccaceae) from Sarawak, Malaysia.</title>
        <authorList>
            <person name="Juboi H."/>
            <person name="Basik A."/>
            <person name="Shamsul S.S."/>
            <person name="Arnold P."/>
            <person name="Schmitt E.K."/>
            <person name="Sanglier J.-J."/>
            <person name="Yeo T."/>
        </authorList>
    </citation>
    <scope>NUCLEOTIDE SEQUENCE [LARGE SCALE GENOMIC DNA]</scope>
    <source>
        <strain evidence="2 3">MN07-A0370</strain>
    </source>
</reference>
<dbReference type="PANTHER" id="PTHR33993:SF14">
    <property type="entry name" value="GB|AAF24581.1"/>
    <property type="match status" value="1"/>
</dbReference>
<dbReference type="PANTHER" id="PTHR33993">
    <property type="entry name" value="GLYOXALASE-RELATED"/>
    <property type="match status" value="1"/>
</dbReference>
<dbReference type="KEGG" id="lmoi:VV02_06505"/>
<name>A0A0K1JFV9_9MICO</name>
<dbReference type="InterPro" id="IPR041581">
    <property type="entry name" value="Glyoxalase_6"/>
</dbReference>
<dbReference type="Gene3D" id="3.10.180.10">
    <property type="entry name" value="2,3-Dihydroxybiphenyl 1,2-Dioxygenase, domain 1"/>
    <property type="match status" value="1"/>
</dbReference>
<accession>A0A0K1JFV9</accession>
<dbReference type="EMBL" id="CP011112">
    <property type="protein sequence ID" value="AKU15589.1"/>
    <property type="molecule type" value="Genomic_DNA"/>
</dbReference>
<sequence>MGRGSSEVLTMPVRSSYGPGTPCWFAYACPEPASALEFYGAQLGWSSVPHGPGQWQAALPSGTVCSVSAGPRAAWTVCLATADIDASVGRLATHGARVLMPPRDVGAGHLALGLDRGGHVFGLFSGATKEGIVTVDEPGAVVGVQLRSPSAAGLLEDYAAICGGPVEGVQTVDSPDGVNGWLPVFGTSESVDLQQVSVVVDPYGAAYGLSARPG</sequence>
<evidence type="ECO:0000259" key="1">
    <source>
        <dbReference type="PROSITE" id="PS51819"/>
    </source>
</evidence>